<dbReference type="PANTHER" id="PTHR43002">
    <property type="entry name" value="GLYCOGEN DEBRANCHING ENZYME"/>
    <property type="match status" value="1"/>
</dbReference>
<dbReference type="InterPro" id="IPR014756">
    <property type="entry name" value="Ig_E-set"/>
</dbReference>
<dbReference type="InterPro" id="IPR013783">
    <property type="entry name" value="Ig-like_fold"/>
</dbReference>
<organism evidence="4 5">
    <name type="scientific">Pseudoxanthomonas daejeonensis</name>
    <dbReference type="NCBI Taxonomy" id="266062"/>
    <lineage>
        <taxon>Bacteria</taxon>
        <taxon>Pseudomonadati</taxon>
        <taxon>Pseudomonadota</taxon>
        <taxon>Gammaproteobacteria</taxon>
        <taxon>Lysobacterales</taxon>
        <taxon>Lysobacteraceae</taxon>
        <taxon>Pseudoxanthomonas</taxon>
    </lineage>
</organism>
<comment type="caution">
    <text evidence="4">The sequence shown here is derived from an EMBL/GenBank/DDBJ whole genome shotgun (WGS) entry which is preliminary data.</text>
</comment>
<proteinExistence type="inferred from homology"/>
<gene>
    <name evidence="4" type="ORF">CSC65_03275</name>
</gene>
<evidence type="ECO:0000256" key="1">
    <source>
        <dbReference type="ARBA" id="ARBA00008061"/>
    </source>
</evidence>
<reference evidence="4 5" key="1">
    <citation type="submission" date="2017-10" db="EMBL/GenBank/DDBJ databases">
        <title>Whole genome sequencing of members of genus Pseudoxanthomonas.</title>
        <authorList>
            <person name="Kumar S."/>
            <person name="Bansal K."/>
            <person name="Kaur A."/>
            <person name="Patil P."/>
            <person name="Sharma S."/>
            <person name="Patil P.B."/>
        </authorList>
    </citation>
    <scope>NUCLEOTIDE SEQUENCE [LARGE SCALE GENOMIC DNA]</scope>
    <source>
        <strain evidence="4 5">DSM 17801</strain>
    </source>
</reference>
<keyword evidence="5" id="KW-1185">Reference proteome</keyword>
<dbReference type="InterPro" id="IPR024561">
    <property type="entry name" value="Pullul_strch_C"/>
</dbReference>
<evidence type="ECO:0000256" key="2">
    <source>
        <dbReference type="ARBA" id="ARBA00023295"/>
    </source>
</evidence>
<dbReference type="NCBIfam" id="TIGR02103">
    <property type="entry name" value="pullul_strch"/>
    <property type="match status" value="1"/>
</dbReference>
<dbReference type="Gene3D" id="3.20.20.80">
    <property type="entry name" value="Glycosidases"/>
    <property type="match status" value="1"/>
</dbReference>
<evidence type="ECO:0000259" key="3">
    <source>
        <dbReference type="SMART" id="SM00642"/>
    </source>
</evidence>
<dbReference type="Proteomes" id="UP000788419">
    <property type="component" value="Unassembled WGS sequence"/>
</dbReference>
<dbReference type="Gene3D" id="2.60.40.1130">
    <property type="entry name" value="Rab geranylgeranyltransferase alpha-subunit, insert domain"/>
    <property type="match status" value="1"/>
</dbReference>
<keyword evidence="2" id="KW-0378">Hydrolase</keyword>
<dbReference type="InterPro" id="IPR006047">
    <property type="entry name" value="GH13_cat_dom"/>
</dbReference>
<dbReference type="InterPro" id="IPR011839">
    <property type="entry name" value="Pullul_strch"/>
</dbReference>
<dbReference type="Pfam" id="PF02922">
    <property type="entry name" value="CBM_48"/>
    <property type="match status" value="1"/>
</dbReference>
<comment type="similarity">
    <text evidence="1">Belongs to the glycosyl hydrolase 13 family.</text>
</comment>
<dbReference type="CDD" id="cd02860">
    <property type="entry name" value="E_set_Pullulanase"/>
    <property type="match status" value="1"/>
</dbReference>
<dbReference type="InterPro" id="IPR040671">
    <property type="entry name" value="Pullulanase_N2"/>
</dbReference>
<dbReference type="SUPFAM" id="SSF51445">
    <property type="entry name" value="(Trans)glycosidases"/>
    <property type="match status" value="1"/>
</dbReference>
<dbReference type="Gene3D" id="2.60.40.10">
    <property type="entry name" value="Immunoglobulins"/>
    <property type="match status" value="1"/>
</dbReference>
<evidence type="ECO:0000313" key="5">
    <source>
        <dbReference type="Proteomes" id="UP000788419"/>
    </source>
</evidence>
<dbReference type="InterPro" id="IPR013780">
    <property type="entry name" value="Glyco_hydro_b"/>
</dbReference>
<name>A0ABQ6ZA43_9GAMM</name>
<dbReference type="InterPro" id="IPR004193">
    <property type="entry name" value="Glyco_hydro_13_N"/>
</dbReference>
<keyword evidence="2" id="KW-0326">Glycosidase</keyword>
<feature type="domain" description="Glycosyl hydrolase family 13 catalytic" evidence="3">
    <location>
        <begin position="412"/>
        <end position="760"/>
    </location>
</feature>
<evidence type="ECO:0000313" key="4">
    <source>
        <dbReference type="EMBL" id="KAF1696535.1"/>
    </source>
</evidence>
<dbReference type="CDD" id="cd11341">
    <property type="entry name" value="AmyAc_Pullulanase_LD-like"/>
    <property type="match status" value="1"/>
</dbReference>
<dbReference type="SMART" id="SM00642">
    <property type="entry name" value="Aamy"/>
    <property type="match status" value="1"/>
</dbReference>
<sequence length="938" mass="101783">MRHRTRDGEGRRVPDRVGHIARRWLVALWLPAAAVAANPIAAQPLGDCDAGYETVLSTDSGAPAEARGIWLDRRTLRWPDADASPGHTVDPSRRHVLYHADGGGIRTAADGKVEGADGAIPLRILAADGPRPDAVRERFAHVGPGTTLTLDVDDAGLRALLRQSLVLVQEDRAGRVLRATGLQLPGALDDLYAAAVDAPAPGAHPSPSTTAFRLWAPTARTVSVCLYADDRQRAYKREPLRLDPATGLWSATLPGDLRGRYYDYLVEVQVRGTGQVRNRVTDPYSVSLGSDSRRSFIADLDDPALKPAGWEATPRPEPLRAQTDMSIYELHVRDFSISDTTVAPAHRGKYLAFTGDSAGMAHLRALAQAGLTDLHLLPVYDFGSVPETGCVIPKVPDAAADSPRQQAAVMAHAAADCFNWGYDPFHFNAPEGSYATDPSDGGARVREFRAMVMALHRLGLRVGMDVVYNHTFAAGQDQRSVLDRIVPGYYHRLDAAGRIERSTCCENTATEHMMMARLMIDSAELWVRQYRIDSFRFDLMGHQPRAAMEALQRRVDAAAGRHVQLIGEGWNFGEVADGARFVQASQLSLGGSGIGTFSDRGRDALRGGSPGDSGADKVARQGYLNGLVYAPNELADPALGRTDLLRSADLVRVGLAGTLRDYVLTTADGSARALRDIDYNGQPAGYASAPGEVVNYVENHDNETLFDLNAFRLPRGTSAHDRARVQVLGMAFTALSQGVAYFHAGIDTLRSKSMDRNSFDSGDWFNRLDWTYGDNHFGTGLPPASGNEASWPWIAPRLADASIRPAPADIAFARDALRDLLRIRASSPLFRLDEAAEVSRRLSFPNTGPAQNALVIAGHLDGQGLADGGFGEILYLLNVSPQAQVLDLPAERGKRYVLHPVHLAADAADTRPREQARFDPARGRFTVPPRTALVYVLE</sequence>
<dbReference type="InterPro" id="IPR017853">
    <property type="entry name" value="GH"/>
</dbReference>
<dbReference type="EMBL" id="PDWN01000003">
    <property type="protein sequence ID" value="KAF1696535.1"/>
    <property type="molecule type" value="Genomic_DNA"/>
</dbReference>
<dbReference type="RefSeq" id="WP_162408566.1">
    <property type="nucleotide sequence ID" value="NZ_PDWN01000003.1"/>
</dbReference>
<dbReference type="SUPFAM" id="SSF51011">
    <property type="entry name" value="Glycosyl hydrolase domain"/>
    <property type="match status" value="1"/>
</dbReference>
<accession>A0ABQ6ZA43</accession>
<dbReference type="Pfam" id="PF11852">
    <property type="entry name" value="Pullul_strch_C"/>
    <property type="match status" value="1"/>
</dbReference>
<dbReference type="SUPFAM" id="SSF81296">
    <property type="entry name" value="E set domains"/>
    <property type="match status" value="2"/>
</dbReference>
<protein>
    <submittedName>
        <fullName evidence="4">Alpha-1,6-glucosidase</fullName>
    </submittedName>
</protein>
<dbReference type="Pfam" id="PF17967">
    <property type="entry name" value="Pullulanase_N2"/>
    <property type="match status" value="1"/>
</dbReference>
<dbReference type="Gene3D" id="2.60.40.1180">
    <property type="entry name" value="Golgi alpha-mannosidase II"/>
    <property type="match status" value="1"/>
</dbReference>